<reference evidence="3 4" key="1">
    <citation type="submission" date="2014-04" db="EMBL/GenBank/DDBJ databases">
        <authorList>
            <consortium name="DOE Joint Genome Institute"/>
            <person name="Kuo A."/>
            <person name="Girlanda M."/>
            <person name="Perotto S."/>
            <person name="Kohler A."/>
            <person name="Nagy L.G."/>
            <person name="Floudas D."/>
            <person name="Copeland A."/>
            <person name="Barry K.W."/>
            <person name="Cichocki N."/>
            <person name="Veneault-Fourrey C."/>
            <person name="LaButti K."/>
            <person name="Lindquist E.A."/>
            <person name="Lipzen A."/>
            <person name="Lundell T."/>
            <person name="Morin E."/>
            <person name="Murat C."/>
            <person name="Sun H."/>
            <person name="Tunlid A."/>
            <person name="Henrissat B."/>
            <person name="Grigoriev I.V."/>
            <person name="Hibbett D.S."/>
            <person name="Martin F."/>
            <person name="Nordberg H.P."/>
            <person name="Cantor M.N."/>
            <person name="Hua S.X."/>
        </authorList>
    </citation>
    <scope>NUCLEOTIDE SEQUENCE [LARGE SCALE GENOMIC DNA]</scope>
    <source>
        <strain evidence="3 4">MUT 4182</strain>
    </source>
</reference>
<feature type="region of interest" description="Disordered" evidence="2">
    <location>
        <begin position="77"/>
        <end position="176"/>
    </location>
</feature>
<organism evidence="3 4">
    <name type="scientific">Tulasnella calospora MUT 4182</name>
    <dbReference type="NCBI Taxonomy" id="1051891"/>
    <lineage>
        <taxon>Eukaryota</taxon>
        <taxon>Fungi</taxon>
        <taxon>Dikarya</taxon>
        <taxon>Basidiomycota</taxon>
        <taxon>Agaricomycotina</taxon>
        <taxon>Agaricomycetes</taxon>
        <taxon>Cantharellales</taxon>
        <taxon>Tulasnellaceae</taxon>
        <taxon>Tulasnella</taxon>
    </lineage>
</organism>
<sequence>MSSISSVHQSDVKNFQPQFSVQQVSLSPISSIHQSDIRNFQPRFHPMIGSYPSRTMELPQARPVAAMPSILSQLVCPSEPESLPSASPADIPASQNASFTIDNDVPPSQPAQSHSPPDRPKPSLLPPHDSPSQISATRRFHSSMLVQDEEEEEAAPPPPSDPNAKRASAPVPTPLQVVPVDPDLYRSVIFPILRIQLNQLEDHPTLKPLNLQFNRLYQVTYCITCTKWVWSNAISGHVKSCWSSSVNKPKNMEKLIKAAVQHVQGLGGKIRHEDLQLQHPDDNFPLLITPFEGVETEDLIPCGHCPRAARIEKALKEHYQTQHKDITFHRVSPPTADGPSDYEIAMYGYKESKALFDPVVVTHEGLRHNNHFLQFSGLAVWAAAQRLTVKELLAFRLMTGIPQAHREPWSQLAYHISGYFQDIVALWEVKNLYIRKHLRSDKPDAIALYPLDDFEETDTFRKYVNKWVKLFVFLRNQWQAQDGDRLKFVVFTEQEAQSIDTLITLFTPGATFPLSSENPDGPTSTVPDPVPPPTPAPQGNTSKQQPHPTLTTYERAVAQAIHKLSVHLIQRFYAIRNSEDGALVMFVAALAVESTGTWGDGRSVSPKLSGLIWCFRTVSFKLIYDDIKDDPNLDPDLILKRHTQYIHMDKPSPFEWIRLLSKRITSSIGYLPKVPNMWVDNRGNLLINEHSISFDQLCKLAQTARLNFKHSLIEVLCYIGGDAPKVMELDWHPDEIRDGWTCTEPGYSFLYDPQNEALGWPKVGHLRDCLINSKAFHTKGDKELIWNIRKINHLNHLIRQAMVWSVLAIHVTSGGTSRGTEITSHRRRNGTWGCNFYWYHGSHAGRDKFLPRTVDPELSVWLVILHRLFPELQHYIQVQVLQTDRQVAHRLYEGAYFDGCRQLDRTDVNFVLGQISKPIIGTALNISAFRHIIVKVHKDVLLTTVDSKLLQEVIDAHSAHTSATADANYAITPEDQVSSRELIRKFTLVSLANQKLLGLPTDGEASIVYENQMVPAHHPVKEIQGVMETLQQAINQTSRELEAARLGREVRVSLPEDLVQALQASGNMTFFKSPNQARLAQLSRDRQTNVGGFISTNAGKTLVVTLPSHPLLNPFHRTTIIAVPYLALQLDIWRRRTLLPDIEMVMWDPENQLDPINSPHIVIMTFDALFTAQLQQWCRQLGSHLARLPRERIGWRQLDCPITLLAGIMTTLVLDELKLLLGIHTPLAVIEEPPHRPEIWYSSMSLPDTIFRGQKVDRSGAHLRDQLKASRGACRVSRVWLLSRWFVRRTPDGGLGEMETRGVAGAASRAHGDLPLELILRSKKELIYGIVGGKRCYREFLFQFLGFDAYRCPVHGSKMQLCDRCEKAQGTGSLCSPPKDVDQELHARPDAGLRALHPHTVSTDWPKRSFPAPAPPTAGFRSSIPLPSPRPPITPLTAPNSSTPLVTYPAHSTYHQPQVVHNHFYAVPPSLGAQAPASPISLPLGQRTLPRQHPSRHGGIPMQSPAPRLFSQHWENPGVPAPPIPRPTATPPDCNTSPNDILASEVLKDILPGTPPLDRGKGFPTQVIKCTVAGHPKVLRSHLPKPTGRKNDGSAPRIPGQSAQPSAAQTSVSNRARALPLATSRLHRQDLGTQAGKVTNRNFESAAVQRILNIDEPKKDKIRWGIWTASTTCMYCWIARGNRDSLHCWIAQGNHDSSQLCGWADGDSRVWKAHPKSKFFGGGKDTGCERITLKDCCTICRMPWICAKDKDGRQEHKAIDILLPVVALRYIFLQPALLSKLGLSPNMSYLEFRNWCSGKTSSQSATDYNLHGAFIAVFEILEQRVP</sequence>
<gene>
    <name evidence="3" type="ORF">M407DRAFT_12066</name>
</gene>
<keyword evidence="4" id="KW-1185">Reference proteome</keyword>
<feature type="compositionally biased region" description="Low complexity" evidence="2">
    <location>
        <begin position="77"/>
        <end position="89"/>
    </location>
</feature>
<accession>A0A0C3Q489</accession>
<protein>
    <submittedName>
        <fullName evidence="3">Uncharacterized protein</fullName>
    </submittedName>
</protein>
<dbReference type="PANTHER" id="PTHR24216">
    <property type="entry name" value="PAXILLIN-RELATED"/>
    <property type="match status" value="1"/>
</dbReference>
<dbReference type="STRING" id="1051891.A0A0C3Q489"/>
<name>A0A0C3Q489_9AGAM</name>
<evidence type="ECO:0000313" key="3">
    <source>
        <dbReference type="EMBL" id="KIO18046.1"/>
    </source>
</evidence>
<feature type="coiled-coil region" evidence="1">
    <location>
        <begin position="1020"/>
        <end position="1047"/>
    </location>
</feature>
<evidence type="ECO:0000256" key="1">
    <source>
        <dbReference type="SAM" id="Coils"/>
    </source>
</evidence>
<dbReference type="PANTHER" id="PTHR24216:SF65">
    <property type="entry name" value="PAXILLIN-LIKE PROTEIN 1"/>
    <property type="match status" value="1"/>
</dbReference>
<dbReference type="HOGENOM" id="CLU_237467_0_0_1"/>
<keyword evidence="1" id="KW-0175">Coiled coil</keyword>
<reference evidence="4" key="2">
    <citation type="submission" date="2015-01" db="EMBL/GenBank/DDBJ databases">
        <title>Evolutionary Origins and Diversification of the Mycorrhizal Mutualists.</title>
        <authorList>
            <consortium name="DOE Joint Genome Institute"/>
            <consortium name="Mycorrhizal Genomics Consortium"/>
            <person name="Kohler A."/>
            <person name="Kuo A."/>
            <person name="Nagy L.G."/>
            <person name="Floudas D."/>
            <person name="Copeland A."/>
            <person name="Barry K.W."/>
            <person name="Cichocki N."/>
            <person name="Veneault-Fourrey C."/>
            <person name="LaButti K."/>
            <person name="Lindquist E.A."/>
            <person name="Lipzen A."/>
            <person name="Lundell T."/>
            <person name="Morin E."/>
            <person name="Murat C."/>
            <person name="Riley R."/>
            <person name="Ohm R."/>
            <person name="Sun H."/>
            <person name="Tunlid A."/>
            <person name="Henrissat B."/>
            <person name="Grigoriev I.V."/>
            <person name="Hibbett D.S."/>
            <person name="Martin F."/>
        </authorList>
    </citation>
    <scope>NUCLEOTIDE SEQUENCE [LARGE SCALE GENOMIC DNA]</scope>
    <source>
        <strain evidence="4">MUT 4182</strain>
    </source>
</reference>
<dbReference type="EMBL" id="KN823318">
    <property type="protein sequence ID" value="KIO18046.1"/>
    <property type="molecule type" value="Genomic_DNA"/>
</dbReference>
<feature type="region of interest" description="Disordered" evidence="2">
    <location>
        <begin position="1577"/>
        <end position="1615"/>
    </location>
</feature>
<evidence type="ECO:0000256" key="2">
    <source>
        <dbReference type="SAM" id="MobiDB-lite"/>
    </source>
</evidence>
<dbReference type="Proteomes" id="UP000054248">
    <property type="component" value="Unassembled WGS sequence"/>
</dbReference>
<evidence type="ECO:0000313" key="4">
    <source>
        <dbReference type="Proteomes" id="UP000054248"/>
    </source>
</evidence>
<feature type="compositionally biased region" description="Polar residues" evidence="2">
    <location>
        <begin position="538"/>
        <end position="547"/>
    </location>
</feature>
<feature type="compositionally biased region" description="Pro residues" evidence="2">
    <location>
        <begin position="1519"/>
        <end position="1530"/>
    </location>
</feature>
<feature type="region of interest" description="Disordered" evidence="2">
    <location>
        <begin position="1518"/>
        <end position="1537"/>
    </location>
</feature>
<feature type="compositionally biased region" description="Polar residues" evidence="2">
    <location>
        <begin position="1601"/>
        <end position="1614"/>
    </location>
</feature>
<proteinExistence type="predicted"/>
<feature type="region of interest" description="Disordered" evidence="2">
    <location>
        <begin position="514"/>
        <end position="547"/>
    </location>
</feature>